<dbReference type="EMBL" id="VUMD01000010">
    <property type="protein sequence ID" value="MSS37365.1"/>
    <property type="molecule type" value="Genomic_DNA"/>
</dbReference>
<dbReference type="NCBIfam" id="TIGR03506">
    <property type="entry name" value="FlgEFG_subfam"/>
    <property type="match status" value="1"/>
</dbReference>
<dbReference type="GO" id="GO:0071978">
    <property type="term" value="P:bacterial-type flagellum-dependent swarming motility"/>
    <property type="evidence" value="ECO:0007669"/>
    <property type="project" value="TreeGrafter"/>
</dbReference>
<dbReference type="InterPro" id="IPR001444">
    <property type="entry name" value="Flag_bb_rod_N"/>
</dbReference>
<keyword evidence="2" id="KW-0975">Bacterial flagellum</keyword>
<name>A0A7X2NM15_9CLOT</name>
<evidence type="ECO:0000313" key="7">
    <source>
        <dbReference type="EMBL" id="MSS37365.1"/>
    </source>
</evidence>
<dbReference type="Pfam" id="PF00460">
    <property type="entry name" value="Flg_bb_rod"/>
    <property type="match status" value="1"/>
</dbReference>
<reference evidence="7 8" key="1">
    <citation type="submission" date="2019-08" db="EMBL/GenBank/DDBJ databases">
        <title>In-depth cultivation of the pig gut microbiome towards novel bacterial diversity and tailored functional studies.</title>
        <authorList>
            <person name="Wylensek D."/>
            <person name="Hitch T.C.A."/>
            <person name="Clavel T."/>
        </authorList>
    </citation>
    <scope>NUCLEOTIDE SEQUENCE [LARGE SCALE GENOMIC DNA]</scope>
    <source>
        <strain evidence="7 8">WCA-389-WT-23D1</strain>
    </source>
</reference>
<evidence type="ECO:0000256" key="3">
    <source>
        <dbReference type="SAM" id="Coils"/>
    </source>
</evidence>
<evidence type="ECO:0000259" key="6">
    <source>
        <dbReference type="Pfam" id="PF22692"/>
    </source>
</evidence>
<comment type="caution">
    <text evidence="7">The sequence shown here is derived from an EMBL/GenBank/DDBJ whole genome shotgun (WGS) entry which is preliminary data.</text>
</comment>
<dbReference type="AlphaFoldDB" id="A0A7X2NM15"/>
<dbReference type="Pfam" id="PF06429">
    <property type="entry name" value="Flg_bbr_C"/>
    <property type="match status" value="1"/>
</dbReference>
<dbReference type="InterPro" id="IPR010930">
    <property type="entry name" value="Flg_bb/hook_C_dom"/>
</dbReference>
<evidence type="ECO:0000259" key="4">
    <source>
        <dbReference type="Pfam" id="PF00460"/>
    </source>
</evidence>
<keyword evidence="7" id="KW-0969">Cilium</keyword>
<keyword evidence="7" id="KW-0966">Cell projection</keyword>
<comment type="subcellular location">
    <subcellularLocation>
        <location evidence="2">Bacterial flagellum basal body</location>
    </subcellularLocation>
</comment>
<proteinExistence type="inferred from homology"/>
<sequence length="260" mass="28829">MNQSFYVGALGAGSSTEKMSVIANNIANVNNTGFKPKTAVFSDLLNYNLNDGEEAVTELQAGNGVRVQRTYTSFDTSGAVQTGSSLDYAILEDNAFFMVQDPTTGTISYTRDGHFHRAEREDGFYLMTDGGKLVLDQNREPLKAEVADVERLQAEMEENYEEIENENDEDEDRPRISLYTFANPSRLISIGSNEYVPVDQGVEPVRIENPKLAEGALEQSGTDLSKELVRMIECQRAYSYALKMVTTSDEIEATINSLRG</sequence>
<organism evidence="7 8">
    <name type="scientific">Clostridium porci</name>
    <dbReference type="NCBI Taxonomy" id="2605778"/>
    <lineage>
        <taxon>Bacteria</taxon>
        <taxon>Bacillati</taxon>
        <taxon>Bacillota</taxon>
        <taxon>Clostridia</taxon>
        <taxon>Eubacteriales</taxon>
        <taxon>Clostridiaceae</taxon>
        <taxon>Clostridium</taxon>
    </lineage>
</organism>
<dbReference type="PANTHER" id="PTHR30435:SF19">
    <property type="entry name" value="FLAGELLAR BASAL-BODY ROD PROTEIN FLGG"/>
    <property type="match status" value="1"/>
</dbReference>
<evidence type="ECO:0000313" key="8">
    <source>
        <dbReference type="Proteomes" id="UP000429958"/>
    </source>
</evidence>
<dbReference type="Proteomes" id="UP000429958">
    <property type="component" value="Unassembled WGS sequence"/>
</dbReference>
<feature type="domain" description="Flagellar basal-body/hook protein C-terminal" evidence="5">
    <location>
        <begin position="214"/>
        <end position="258"/>
    </location>
</feature>
<protein>
    <submittedName>
        <fullName evidence="7">Flagellar hook-basal body complex protein</fullName>
    </submittedName>
</protein>
<evidence type="ECO:0000259" key="5">
    <source>
        <dbReference type="Pfam" id="PF06429"/>
    </source>
</evidence>
<dbReference type="Pfam" id="PF22692">
    <property type="entry name" value="LlgE_F_G_D1"/>
    <property type="match status" value="1"/>
</dbReference>
<evidence type="ECO:0000256" key="1">
    <source>
        <dbReference type="ARBA" id="ARBA00009677"/>
    </source>
</evidence>
<dbReference type="InterPro" id="IPR020013">
    <property type="entry name" value="Flagellar_FlgE/F/G"/>
</dbReference>
<keyword evidence="3" id="KW-0175">Coiled coil</keyword>
<dbReference type="InterPro" id="IPR037925">
    <property type="entry name" value="FlgE/F/G-like"/>
</dbReference>
<accession>A0A7X2NM15</accession>
<dbReference type="PANTHER" id="PTHR30435">
    <property type="entry name" value="FLAGELLAR PROTEIN"/>
    <property type="match status" value="1"/>
</dbReference>
<dbReference type="SUPFAM" id="SSF117143">
    <property type="entry name" value="Flagellar hook protein flgE"/>
    <property type="match status" value="1"/>
</dbReference>
<keyword evidence="7" id="KW-0282">Flagellum</keyword>
<gene>
    <name evidence="7" type="ORF">FYJ39_12455</name>
</gene>
<dbReference type="InterPro" id="IPR053967">
    <property type="entry name" value="LlgE_F_G-like_D1"/>
</dbReference>
<feature type="coiled-coil region" evidence="3">
    <location>
        <begin position="142"/>
        <end position="173"/>
    </location>
</feature>
<comment type="similarity">
    <text evidence="1 2">Belongs to the flagella basal body rod proteins family.</text>
</comment>
<keyword evidence="8" id="KW-1185">Reference proteome</keyword>
<dbReference type="GO" id="GO:0009425">
    <property type="term" value="C:bacterial-type flagellum basal body"/>
    <property type="evidence" value="ECO:0007669"/>
    <property type="project" value="UniProtKB-SubCell"/>
</dbReference>
<feature type="domain" description="Flagellar basal body rod protein N-terminal" evidence="4">
    <location>
        <begin position="18"/>
        <end position="35"/>
    </location>
</feature>
<evidence type="ECO:0000256" key="2">
    <source>
        <dbReference type="RuleBase" id="RU362116"/>
    </source>
</evidence>
<dbReference type="RefSeq" id="WP_154472792.1">
    <property type="nucleotide sequence ID" value="NZ_DBEWUL010000174.1"/>
</dbReference>
<feature type="domain" description="Flagellar hook protein FlgE/F/G-like D1" evidence="6">
    <location>
        <begin position="94"/>
        <end position="136"/>
    </location>
</feature>